<reference evidence="2" key="2">
    <citation type="submission" date="2020-09" db="EMBL/GenBank/DDBJ databases">
        <authorList>
            <person name="Sun Q."/>
            <person name="Zhou Y."/>
        </authorList>
    </citation>
    <scope>NUCLEOTIDE SEQUENCE</scope>
    <source>
        <strain evidence="2">CGMCC 1.15880</strain>
    </source>
</reference>
<gene>
    <name evidence="2" type="ORF">GCM10011498_04570</name>
</gene>
<evidence type="ECO:0000313" key="2">
    <source>
        <dbReference type="EMBL" id="GGA07842.1"/>
    </source>
</evidence>
<evidence type="ECO:0000313" key="3">
    <source>
        <dbReference type="Proteomes" id="UP000628017"/>
    </source>
</evidence>
<protein>
    <recommendedName>
        <fullName evidence="4">DUF2484 domain-containing protein</fullName>
    </recommendedName>
</protein>
<dbReference type="EMBL" id="BMKA01000001">
    <property type="protein sequence ID" value="GGA07842.1"/>
    <property type="molecule type" value="Genomic_DNA"/>
</dbReference>
<keyword evidence="1" id="KW-0472">Membrane</keyword>
<organism evidence="2 3">
    <name type="scientific">Neptunicoccus cionae</name>
    <dbReference type="NCBI Taxonomy" id="2035344"/>
    <lineage>
        <taxon>Bacteria</taxon>
        <taxon>Pseudomonadati</taxon>
        <taxon>Pseudomonadota</taxon>
        <taxon>Alphaproteobacteria</taxon>
        <taxon>Rhodobacterales</taxon>
        <taxon>Paracoccaceae</taxon>
        <taxon>Neptunicoccus</taxon>
    </lineage>
</organism>
<dbReference type="RefSeq" id="WP_188670508.1">
    <property type="nucleotide sequence ID" value="NZ_BMKA01000001.1"/>
</dbReference>
<dbReference type="Proteomes" id="UP000628017">
    <property type="component" value="Unassembled WGS sequence"/>
</dbReference>
<keyword evidence="3" id="KW-1185">Reference proteome</keyword>
<dbReference type="AlphaFoldDB" id="A0A916VM58"/>
<proteinExistence type="predicted"/>
<feature type="transmembrane region" description="Helical" evidence="1">
    <location>
        <begin position="57"/>
        <end position="77"/>
    </location>
</feature>
<accession>A0A916VM58</accession>
<dbReference type="Pfam" id="PF10658">
    <property type="entry name" value="DUF2484"/>
    <property type="match status" value="1"/>
</dbReference>
<comment type="caution">
    <text evidence="2">The sequence shown here is derived from an EMBL/GenBank/DDBJ whole genome shotgun (WGS) entry which is preliminary data.</text>
</comment>
<feature type="transmembrane region" description="Helical" evidence="1">
    <location>
        <begin position="6"/>
        <end position="26"/>
    </location>
</feature>
<reference evidence="2" key="1">
    <citation type="journal article" date="2014" name="Int. J. Syst. Evol. Microbiol.">
        <title>Complete genome sequence of Corynebacterium casei LMG S-19264T (=DSM 44701T), isolated from a smear-ripened cheese.</title>
        <authorList>
            <consortium name="US DOE Joint Genome Institute (JGI-PGF)"/>
            <person name="Walter F."/>
            <person name="Albersmeier A."/>
            <person name="Kalinowski J."/>
            <person name="Ruckert C."/>
        </authorList>
    </citation>
    <scope>NUCLEOTIDE SEQUENCE</scope>
    <source>
        <strain evidence="2">CGMCC 1.15880</strain>
    </source>
</reference>
<sequence>MFEIGLNSAIVYAACWIGMGTVVAFCRRPYHPPAAFLLLLLLIPLIPYLWIAGNPFIAVMFVAGVGSIMRWPLYYIGRFTWARITGKPFTWLEEHNLEDGERNPNEPEY</sequence>
<dbReference type="InterPro" id="IPR018919">
    <property type="entry name" value="DUF2484"/>
</dbReference>
<keyword evidence="1" id="KW-0812">Transmembrane</keyword>
<evidence type="ECO:0000256" key="1">
    <source>
        <dbReference type="SAM" id="Phobius"/>
    </source>
</evidence>
<feature type="transmembrane region" description="Helical" evidence="1">
    <location>
        <begin position="33"/>
        <end position="51"/>
    </location>
</feature>
<name>A0A916VM58_9RHOB</name>
<evidence type="ECO:0008006" key="4">
    <source>
        <dbReference type="Google" id="ProtNLM"/>
    </source>
</evidence>
<keyword evidence="1" id="KW-1133">Transmembrane helix</keyword>